<dbReference type="AlphaFoldDB" id="A0AAV4V184"/>
<dbReference type="Proteomes" id="UP001054945">
    <property type="component" value="Unassembled WGS sequence"/>
</dbReference>
<organism evidence="1 2">
    <name type="scientific">Caerostris extrusa</name>
    <name type="common">Bark spider</name>
    <name type="synonym">Caerostris bankana</name>
    <dbReference type="NCBI Taxonomy" id="172846"/>
    <lineage>
        <taxon>Eukaryota</taxon>
        <taxon>Metazoa</taxon>
        <taxon>Ecdysozoa</taxon>
        <taxon>Arthropoda</taxon>
        <taxon>Chelicerata</taxon>
        <taxon>Arachnida</taxon>
        <taxon>Araneae</taxon>
        <taxon>Araneomorphae</taxon>
        <taxon>Entelegynae</taxon>
        <taxon>Araneoidea</taxon>
        <taxon>Araneidae</taxon>
        <taxon>Caerostris</taxon>
    </lineage>
</organism>
<proteinExistence type="predicted"/>
<reference evidence="1 2" key="1">
    <citation type="submission" date="2021-06" db="EMBL/GenBank/DDBJ databases">
        <title>Caerostris extrusa draft genome.</title>
        <authorList>
            <person name="Kono N."/>
            <person name="Arakawa K."/>
        </authorList>
    </citation>
    <scope>NUCLEOTIDE SEQUENCE [LARGE SCALE GENOMIC DNA]</scope>
</reference>
<comment type="caution">
    <text evidence="1">The sequence shown here is derived from an EMBL/GenBank/DDBJ whole genome shotgun (WGS) entry which is preliminary data.</text>
</comment>
<keyword evidence="2" id="KW-1185">Reference proteome</keyword>
<accession>A0AAV4V184</accession>
<gene>
    <name evidence="1" type="ORF">CEXT_580761</name>
</gene>
<evidence type="ECO:0000313" key="1">
    <source>
        <dbReference type="EMBL" id="GIY63997.1"/>
    </source>
</evidence>
<name>A0AAV4V184_CAEEX</name>
<protein>
    <submittedName>
        <fullName evidence="1">Uncharacterized protein</fullName>
    </submittedName>
</protein>
<evidence type="ECO:0000313" key="2">
    <source>
        <dbReference type="Proteomes" id="UP001054945"/>
    </source>
</evidence>
<dbReference type="EMBL" id="BPLR01013815">
    <property type="protein sequence ID" value="GIY63997.1"/>
    <property type="molecule type" value="Genomic_DNA"/>
</dbReference>
<sequence length="87" mass="9641">MKVKKPHKATLVRNSSPFFKCMPPLMPCGATIAISFEGPFFFELMTTLNSLTVSLGLCNSGANSVHADFERTAECREGNHYRHHQGV</sequence>